<gene>
    <name evidence="1" type="ORF">Taro_022410</name>
</gene>
<name>A0A843VB93_COLES</name>
<feature type="non-terminal residue" evidence="1">
    <location>
        <position position="129"/>
    </location>
</feature>
<dbReference type="Proteomes" id="UP000652761">
    <property type="component" value="Unassembled WGS sequence"/>
</dbReference>
<evidence type="ECO:0008006" key="3">
    <source>
        <dbReference type="Google" id="ProtNLM"/>
    </source>
</evidence>
<dbReference type="EMBL" id="NMUH01001181">
    <property type="protein sequence ID" value="MQL89833.1"/>
    <property type="molecule type" value="Genomic_DNA"/>
</dbReference>
<accession>A0A843VB93</accession>
<proteinExistence type="predicted"/>
<evidence type="ECO:0000313" key="1">
    <source>
        <dbReference type="EMBL" id="MQL89833.1"/>
    </source>
</evidence>
<dbReference type="OrthoDB" id="597234at2759"/>
<dbReference type="AlphaFoldDB" id="A0A843VB93"/>
<comment type="caution">
    <text evidence="1">The sequence shown here is derived from an EMBL/GenBank/DDBJ whole genome shotgun (WGS) entry which is preliminary data.</text>
</comment>
<protein>
    <recommendedName>
        <fullName evidence="3">RNase H type-1 domain-containing protein</fullName>
    </recommendedName>
</protein>
<organism evidence="1 2">
    <name type="scientific">Colocasia esculenta</name>
    <name type="common">Wild taro</name>
    <name type="synonym">Arum esculentum</name>
    <dbReference type="NCBI Taxonomy" id="4460"/>
    <lineage>
        <taxon>Eukaryota</taxon>
        <taxon>Viridiplantae</taxon>
        <taxon>Streptophyta</taxon>
        <taxon>Embryophyta</taxon>
        <taxon>Tracheophyta</taxon>
        <taxon>Spermatophyta</taxon>
        <taxon>Magnoliopsida</taxon>
        <taxon>Liliopsida</taxon>
        <taxon>Araceae</taxon>
        <taxon>Aroideae</taxon>
        <taxon>Colocasieae</taxon>
        <taxon>Colocasia</taxon>
    </lineage>
</organism>
<evidence type="ECO:0000313" key="2">
    <source>
        <dbReference type="Proteomes" id="UP000652761"/>
    </source>
</evidence>
<sequence>MLMVLARETVVNLEEVVASGTTKEICWLPSLISRALCDGIRLANFLGLTIASIKSDSSVLAFYWWREAYIMFQKDNIHIYHVYREENQMEDILANFGCLSKENNVYRGSSNIPYSCKGPMVLDKTSFFH</sequence>
<keyword evidence="2" id="KW-1185">Reference proteome</keyword>
<reference evidence="1" key="1">
    <citation type="submission" date="2017-07" db="EMBL/GenBank/DDBJ databases">
        <title>Taro Niue Genome Assembly and Annotation.</title>
        <authorList>
            <person name="Atibalentja N."/>
            <person name="Keating K."/>
            <person name="Fields C.J."/>
        </authorList>
    </citation>
    <scope>NUCLEOTIDE SEQUENCE</scope>
    <source>
        <strain evidence="1">Niue_2</strain>
        <tissue evidence="1">Leaf</tissue>
    </source>
</reference>